<dbReference type="Gene3D" id="2.60.120.1440">
    <property type="match status" value="1"/>
</dbReference>
<dbReference type="Pfam" id="PF04773">
    <property type="entry name" value="FecR"/>
    <property type="match status" value="1"/>
</dbReference>
<dbReference type="Pfam" id="PF16344">
    <property type="entry name" value="FecR_C"/>
    <property type="match status" value="1"/>
</dbReference>
<evidence type="ECO:0008006" key="6">
    <source>
        <dbReference type="Google" id="ProtNLM"/>
    </source>
</evidence>
<proteinExistence type="predicted"/>
<keyword evidence="1" id="KW-1133">Transmembrane helix</keyword>
<dbReference type="InterPro" id="IPR012373">
    <property type="entry name" value="Ferrdict_sens_TM"/>
</dbReference>
<protein>
    <recommendedName>
        <fullName evidence="6">Iron dicitrate transport regulator FecR</fullName>
    </recommendedName>
</protein>
<dbReference type="RefSeq" id="WP_081147563.1">
    <property type="nucleotide sequence ID" value="NZ_LVYD01000044.1"/>
</dbReference>
<evidence type="ECO:0000313" key="5">
    <source>
        <dbReference type="Proteomes" id="UP000192796"/>
    </source>
</evidence>
<keyword evidence="1" id="KW-0472">Membrane</keyword>
<gene>
    <name evidence="4" type="ORF">A3860_23490</name>
</gene>
<dbReference type="PIRSF" id="PIRSF018266">
    <property type="entry name" value="FecR"/>
    <property type="match status" value="1"/>
</dbReference>
<sequence>MEENSPYYKELIRRYRDSKATEEELEVFFHLLSEGTINQELEDVMNEDMPGEERTVHRIPFYKLTAVRVAAAVLLILATAGGYWLSKKRRESPLLSDNKPLIKHDLPPGGNKAILELADGSSIVLDSASNGTLSRQGATEISKKDGMLAYNQAGKKQGEILFNTIKTPRGGQYQLKLADGTKVWLNAASSLRFPAAFSGNVRKVELTGEAYFEVAKNAKMPFIVQEGGMSVQVLGTHFNVNGYDDEDAVRTTLLEGSVKVSKGGASVMLKPGEQTSVSHTSQLSQPIPVQTDEVMAWKNGLFYFNGENIAVIMRQLARWYDFDVTYEKPVKEKFYVKINRNTNVSNVFKILETTGGAHFKIEGKKITVMP</sequence>
<dbReference type="EMBL" id="LVYD01000044">
    <property type="protein sequence ID" value="OQP63898.1"/>
    <property type="molecule type" value="Genomic_DNA"/>
</dbReference>
<name>A0A1V9G049_9BACT</name>
<feature type="domain" description="Protein FecR C-terminal" evidence="3">
    <location>
        <begin position="302"/>
        <end position="368"/>
    </location>
</feature>
<dbReference type="Proteomes" id="UP000192796">
    <property type="component" value="Unassembled WGS sequence"/>
</dbReference>
<dbReference type="InterPro" id="IPR032508">
    <property type="entry name" value="FecR_C"/>
</dbReference>
<accession>A0A1V9G049</accession>
<dbReference type="STRING" id="1703345.A3860_23490"/>
<keyword evidence="1" id="KW-0812">Transmembrane</keyword>
<evidence type="ECO:0000259" key="2">
    <source>
        <dbReference type="Pfam" id="PF04773"/>
    </source>
</evidence>
<dbReference type="OrthoDB" id="622631at2"/>
<keyword evidence="5" id="KW-1185">Reference proteome</keyword>
<comment type="caution">
    <text evidence="4">The sequence shown here is derived from an EMBL/GenBank/DDBJ whole genome shotgun (WGS) entry which is preliminary data.</text>
</comment>
<evidence type="ECO:0000259" key="3">
    <source>
        <dbReference type="Pfam" id="PF16344"/>
    </source>
</evidence>
<dbReference type="InterPro" id="IPR006860">
    <property type="entry name" value="FecR"/>
</dbReference>
<evidence type="ECO:0000256" key="1">
    <source>
        <dbReference type="SAM" id="Phobius"/>
    </source>
</evidence>
<dbReference type="Gene3D" id="3.55.50.30">
    <property type="match status" value="1"/>
</dbReference>
<dbReference type="PANTHER" id="PTHR30273:SF2">
    <property type="entry name" value="PROTEIN FECR"/>
    <property type="match status" value="1"/>
</dbReference>
<feature type="transmembrane region" description="Helical" evidence="1">
    <location>
        <begin position="66"/>
        <end position="85"/>
    </location>
</feature>
<evidence type="ECO:0000313" key="4">
    <source>
        <dbReference type="EMBL" id="OQP63898.1"/>
    </source>
</evidence>
<dbReference type="FunFam" id="2.60.120.1440:FF:000001">
    <property type="entry name" value="Putative anti-sigma factor"/>
    <property type="match status" value="1"/>
</dbReference>
<feature type="domain" description="FecR protein" evidence="2">
    <location>
        <begin position="164"/>
        <end position="259"/>
    </location>
</feature>
<reference evidence="4 5" key="1">
    <citation type="submission" date="2016-03" db="EMBL/GenBank/DDBJ databases">
        <title>Niastella vici sp. nov., isolated from farmland soil.</title>
        <authorList>
            <person name="Chen L."/>
            <person name="Wang D."/>
            <person name="Yang S."/>
            <person name="Wang G."/>
        </authorList>
    </citation>
    <scope>NUCLEOTIDE SEQUENCE [LARGE SCALE GENOMIC DNA]</scope>
    <source>
        <strain evidence="4 5">DJ57</strain>
    </source>
</reference>
<dbReference type="AlphaFoldDB" id="A0A1V9G049"/>
<organism evidence="4 5">
    <name type="scientific">Niastella vici</name>
    <dbReference type="NCBI Taxonomy" id="1703345"/>
    <lineage>
        <taxon>Bacteria</taxon>
        <taxon>Pseudomonadati</taxon>
        <taxon>Bacteroidota</taxon>
        <taxon>Chitinophagia</taxon>
        <taxon>Chitinophagales</taxon>
        <taxon>Chitinophagaceae</taxon>
        <taxon>Niastella</taxon>
    </lineage>
</organism>
<dbReference type="GO" id="GO:0016989">
    <property type="term" value="F:sigma factor antagonist activity"/>
    <property type="evidence" value="ECO:0007669"/>
    <property type="project" value="TreeGrafter"/>
</dbReference>
<dbReference type="PANTHER" id="PTHR30273">
    <property type="entry name" value="PERIPLASMIC SIGNAL SENSOR AND SIGMA FACTOR ACTIVATOR FECR-RELATED"/>
    <property type="match status" value="1"/>
</dbReference>